<protein>
    <submittedName>
        <fullName evidence="2">Phosphohistidine phosphatase</fullName>
    </submittedName>
</protein>
<keyword evidence="3" id="KW-1185">Reference proteome</keyword>
<dbReference type="SUPFAM" id="SSF53254">
    <property type="entry name" value="Phosphoglycerate mutase-like"/>
    <property type="match status" value="1"/>
</dbReference>
<sequence length="171" mass="19040">MPLLMILRHAKSAWPDVPDRERPLSDRGRRHAPRAGRWLRDIGIIPDHVTCSTACRAYQTWQLVEGALRTSPPVTYDDRLYAADREDVLAVIRETADWVTRLLIIGHEPSMRDVTLHLAGNSGGELLEQVRTKFPTGALATLRIPSGWADLDEGCGTLVGFFTPRQGGVHP</sequence>
<organism evidence="2 3">
    <name type="scientific">Amycolatopsis taiwanensis</name>
    <dbReference type="NCBI Taxonomy" id="342230"/>
    <lineage>
        <taxon>Bacteria</taxon>
        <taxon>Bacillati</taxon>
        <taxon>Actinomycetota</taxon>
        <taxon>Actinomycetes</taxon>
        <taxon>Pseudonocardiales</taxon>
        <taxon>Pseudonocardiaceae</taxon>
        <taxon>Amycolatopsis</taxon>
    </lineage>
</organism>
<evidence type="ECO:0000313" key="3">
    <source>
        <dbReference type="Proteomes" id="UP001165136"/>
    </source>
</evidence>
<dbReference type="Pfam" id="PF00300">
    <property type="entry name" value="His_Phos_1"/>
    <property type="match status" value="1"/>
</dbReference>
<accession>A0A9W6R5Z2</accession>
<reference evidence="2" key="1">
    <citation type="submission" date="2023-03" db="EMBL/GenBank/DDBJ databases">
        <title>Amycolatopsis taiwanensis NBRC 103393.</title>
        <authorList>
            <person name="Ichikawa N."/>
            <person name="Sato H."/>
            <person name="Tonouchi N."/>
        </authorList>
    </citation>
    <scope>NUCLEOTIDE SEQUENCE</scope>
    <source>
        <strain evidence="2">NBRC 103393</strain>
    </source>
</reference>
<dbReference type="InterPro" id="IPR029033">
    <property type="entry name" value="His_PPase_superfam"/>
</dbReference>
<comment type="caution">
    <text evidence="2">The sequence shown here is derived from an EMBL/GenBank/DDBJ whole genome shotgun (WGS) entry which is preliminary data.</text>
</comment>
<dbReference type="Proteomes" id="UP001165136">
    <property type="component" value="Unassembled WGS sequence"/>
</dbReference>
<keyword evidence="1" id="KW-0378">Hydrolase</keyword>
<dbReference type="PANTHER" id="PTHR20935">
    <property type="entry name" value="PHOSPHOGLYCERATE MUTASE-RELATED"/>
    <property type="match status" value="1"/>
</dbReference>
<dbReference type="InterPro" id="IPR051021">
    <property type="entry name" value="Mito_Ser/Thr_phosphatase"/>
</dbReference>
<dbReference type="PANTHER" id="PTHR20935:SF1">
    <property type="entry name" value="SLL1549 PROTEIN"/>
    <property type="match status" value="1"/>
</dbReference>
<dbReference type="AlphaFoldDB" id="A0A9W6R5Z2"/>
<name>A0A9W6R5Z2_9PSEU</name>
<evidence type="ECO:0000313" key="2">
    <source>
        <dbReference type="EMBL" id="GLY70054.1"/>
    </source>
</evidence>
<evidence type="ECO:0000256" key="1">
    <source>
        <dbReference type="ARBA" id="ARBA00022801"/>
    </source>
</evidence>
<dbReference type="RefSeq" id="WP_285489375.1">
    <property type="nucleotide sequence ID" value="NZ_BSTI01000020.1"/>
</dbReference>
<dbReference type="GO" id="GO:0016787">
    <property type="term" value="F:hydrolase activity"/>
    <property type="evidence" value="ECO:0007669"/>
    <property type="project" value="UniProtKB-KW"/>
</dbReference>
<dbReference type="CDD" id="cd07067">
    <property type="entry name" value="HP_PGM_like"/>
    <property type="match status" value="1"/>
</dbReference>
<dbReference type="EMBL" id="BSTI01000020">
    <property type="protein sequence ID" value="GLY70054.1"/>
    <property type="molecule type" value="Genomic_DNA"/>
</dbReference>
<dbReference type="InterPro" id="IPR013078">
    <property type="entry name" value="His_Pase_superF_clade-1"/>
</dbReference>
<gene>
    <name evidence="2" type="primary">sixA</name>
    <name evidence="2" type="ORF">Atai01_66730</name>
</gene>
<dbReference type="SMART" id="SM00855">
    <property type="entry name" value="PGAM"/>
    <property type="match status" value="1"/>
</dbReference>
<dbReference type="Gene3D" id="3.40.50.1240">
    <property type="entry name" value="Phosphoglycerate mutase-like"/>
    <property type="match status" value="1"/>
</dbReference>
<proteinExistence type="predicted"/>